<dbReference type="AlphaFoldDB" id="A0AA89BC11"/>
<gene>
    <name evidence="8" type="ORF">RJ639_032348</name>
</gene>
<evidence type="ECO:0000313" key="8">
    <source>
        <dbReference type="EMBL" id="KAK3034948.1"/>
    </source>
</evidence>
<feature type="transmembrane region" description="Helical" evidence="7">
    <location>
        <begin position="472"/>
        <end position="493"/>
    </location>
</feature>
<dbReference type="Pfam" id="PF00854">
    <property type="entry name" value="PTR2"/>
    <property type="match status" value="1"/>
</dbReference>
<comment type="caution">
    <text evidence="8">The sequence shown here is derived from an EMBL/GenBank/DDBJ whole genome shotgun (WGS) entry which is preliminary data.</text>
</comment>
<keyword evidence="5 7" id="KW-0472">Membrane</keyword>
<evidence type="ECO:0000256" key="5">
    <source>
        <dbReference type="ARBA" id="ARBA00023136"/>
    </source>
</evidence>
<dbReference type="Proteomes" id="UP001188597">
    <property type="component" value="Unassembled WGS sequence"/>
</dbReference>
<evidence type="ECO:0000256" key="1">
    <source>
        <dbReference type="ARBA" id="ARBA00004141"/>
    </source>
</evidence>
<feature type="transmembrane region" description="Helical" evidence="7">
    <location>
        <begin position="274"/>
        <end position="294"/>
    </location>
</feature>
<evidence type="ECO:0000313" key="9">
    <source>
        <dbReference type="Proteomes" id="UP001188597"/>
    </source>
</evidence>
<dbReference type="Gene3D" id="1.20.1250.20">
    <property type="entry name" value="MFS general substrate transporter like domains"/>
    <property type="match status" value="1"/>
</dbReference>
<evidence type="ECO:0000256" key="3">
    <source>
        <dbReference type="ARBA" id="ARBA00022692"/>
    </source>
</evidence>
<feature type="transmembrane region" description="Helical" evidence="7">
    <location>
        <begin position="396"/>
        <end position="417"/>
    </location>
</feature>
<keyword evidence="3 7" id="KW-0812">Transmembrane</keyword>
<dbReference type="GO" id="GO:0022857">
    <property type="term" value="F:transmembrane transporter activity"/>
    <property type="evidence" value="ECO:0007669"/>
    <property type="project" value="InterPro"/>
</dbReference>
<organism evidence="8 9">
    <name type="scientific">Escallonia herrerae</name>
    <dbReference type="NCBI Taxonomy" id="1293975"/>
    <lineage>
        <taxon>Eukaryota</taxon>
        <taxon>Viridiplantae</taxon>
        <taxon>Streptophyta</taxon>
        <taxon>Embryophyta</taxon>
        <taxon>Tracheophyta</taxon>
        <taxon>Spermatophyta</taxon>
        <taxon>Magnoliopsida</taxon>
        <taxon>eudicotyledons</taxon>
        <taxon>Gunneridae</taxon>
        <taxon>Pentapetalae</taxon>
        <taxon>asterids</taxon>
        <taxon>campanulids</taxon>
        <taxon>Escalloniales</taxon>
        <taxon>Escalloniaceae</taxon>
        <taxon>Escallonia</taxon>
    </lineage>
</organism>
<evidence type="ECO:0008006" key="10">
    <source>
        <dbReference type="Google" id="ProtNLM"/>
    </source>
</evidence>
<evidence type="ECO:0000256" key="2">
    <source>
        <dbReference type="ARBA" id="ARBA00005982"/>
    </source>
</evidence>
<feature type="transmembrane region" description="Helical" evidence="7">
    <location>
        <begin position="249"/>
        <end position="268"/>
    </location>
</feature>
<evidence type="ECO:0000256" key="4">
    <source>
        <dbReference type="ARBA" id="ARBA00022989"/>
    </source>
</evidence>
<keyword evidence="4 7" id="KW-1133">Transmembrane helix</keyword>
<dbReference type="PANTHER" id="PTHR11654">
    <property type="entry name" value="OLIGOPEPTIDE TRANSPORTER-RELATED"/>
    <property type="match status" value="1"/>
</dbReference>
<comment type="similarity">
    <text evidence="6">Belongs to the major facilitator superfamily. Phosphate:H(+) symporter (TC 2.A.1.9) family.</text>
</comment>
<accession>A0AA89BC11</accession>
<sequence length="648" mass="72140">MEQEIVRKRGGVTREGDQEKWVHDGSIDNKGRIPLRASTGVWKAALFIIIFDSISAALDDIATRRYMCLHHDEKLVKVTRMHTPESPEEASISIHIQATQAIEFSERLCFFGLSTNLITYLTKVIKQDLKTAAKNVNYWAGVTTMLPLLGGFLADSYTGRFAMIMISSAIYLTGLGLLTLAQFIPRLKPCKTGKCSHPSKVHEVAFFIAMYFISLGTGGYKPCLESFGADQFDDDHAEERKKKMSFFNWWNFALCCGLVFGVTFIVYMQDYVSWGVAHLTLTVAMTVTIIIFFLGKPIYRYRVSLGSPLVPMLQVFVAAVAKRSLPYPSSADLLYEIPRSQKSQARLIGHTNKLRFFDKAAIIEGNETLSAEKGPSPWRLATVTQVEELKLLLNMIPVWLTSLAFGTCVAQVATFFIKQSTAMDRKIGNFEIPPATIYTITAIGMTISVILYDRVLVPTLRRITGNERGISILQRIGFGMIFSVLSMTMAALVERKRLGIAHKEIVQGANSGPVSMSVFWLAPQFMFLGIGDAFTLVGLQEYFYDQVPDSMRSLGIAFYLSVTGVGNFLSGFLITAVNHVTGTANGSGWFGKDMNSSRIDYFYWLLAVLNGLNLCVFVFIARRYSYKNVQRHVAVADCHVGNAAESMA</sequence>
<dbReference type="EMBL" id="JAVXUP010000187">
    <property type="protein sequence ID" value="KAK3034948.1"/>
    <property type="molecule type" value="Genomic_DNA"/>
</dbReference>
<name>A0AA89BC11_9ASTE</name>
<protein>
    <recommendedName>
        <fullName evidence="10">NPF family transporter</fullName>
    </recommendedName>
</protein>
<dbReference type="InterPro" id="IPR036259">
    <property type="entry name" value="MFS_trans_sf"/>
</dbReference>
<feature type="transmembrane region" description="Helical" evidence="7">
    <location>
        <begin position="136"/>
        <end position="154"/>
    </location>
</feature>
<comment type="subcellular location">
    <subcellularLocation>
        <location evidence="1">Membrane</location>
        <topology evidence="1">Multi-pass membrane protein</topology>
    </subcellularLocation>
</comment>
<feature type="transmembrane region" description="Helical" evidence="7">
    <location>
        <begin position="429"/>
        <end position="452"/>
    </location>
</feature>
<keyword evidence="9" id="KW-1185">Reference proteome</keyword>
<evidence type="ECO:0000256" key="6">
    <source>
        <dbReference type="ARBA" id="ARBA00044504"/>
    </source>
</evidence>
<dbReference type="InterPro" id="IPR000109">
    <property type="entry name" value="POT_fam"/>
</dbReference>
<feature type="transmembrane region" description="Helical" evidence="7">
    <location>
        <begin position="160"/>
        <end position="184"/>
    </location>
</feature>
<feature type="transmembrane region" description="Helical" evidence="7">
    <location>
        <begin position="556"/>
        <end position="581"/>
    </location>
</feature>
<dbReference type="SUPFAM" id="SSF103473">
    <property type="entry name" value="MFS general substrate transporter"/>
    <property type="match status" value="1"/>
</dbReference>
<reference evidence="8" key="1">
    <citation type="submission" date="2022-12" db="EMBL/GenBank/DDBJ databases">
        <title>Draft genome assemblies for two species of Escallonia (Escalloniales).</title>
        <authorList>
            <person name="Chanderbali A."/>
            <person name="Dervinis C."/>
            <person name="Anghel I."/>
            <person name="Soltis D."/>
            <person name="Soltis P."/>
            <person name="Zapata F."/>
        </authorList>
    </citation>
    <scope>NUCLEOTIDE SEQUENCE</scope>
    <source>
        <strain evidence="8">UCBG64.0493</strain>
        <tissue evidence="8">Leaf</tissue>
    </source>
</reference>
<proteinExistence type="inferred from homology"/>
<evidence type="ECO:0000256" key="7">
    <source>
        <dbReference type="SAM" id="Phobius"/>
    </source>
</evidence>
<feature type="transmembrane region" description="Helical" evidence="7">
    <location>
        <begin position="601"/>
        <end position="621"/>
    </location>
</feature>
<dbReference type="GO" id="GO:0016020">
    <property type="term" value="C:membrane"/>
    <property type="evidence" value="ECO:0007669"/>
    <property type="project" value="UniProtKB-SubCell"/>
</dbReference>
<comment type="similarity">
    <text evidence="2">Belongs to the major facilitator superfamily. Proton-dependent oligopeptide transporter (POT/PTR) (TC 2.A.17) family.</text>
</comment>